<reference evidence="1 2" key="1">
    <citation type="journal article" date="2018" name="Nat. Genet.">
        <title>The Rosa genome provides new insights in the design of modern roses.</title>
        <authorList>
            <person name="Bendahmane M."/>
        </authorList>
    </citation>
    <scope>NUCLEOTIDE SEQUENCE [LARGE SCALE GENOMIC DNA]</scope>
    <source>
        <strain evidence="2">cv. Old Blush</strain>
    </source>
</reference>
<proteinExistence type="predicted"/>
<comment type="caution">
    <text evidence="1">The sequence shown here is derived from an EMBL/GenBank/DDBJ whole genome shotgun (WGS) entry which is preliminary data.</text>
</comment>
<evidence type="ECO:0000313" key="1">
    <source>
        <dbReference type="EMBL" id="PRQ18332.1"/>
    </source>
</evidence>
<dbReference type="AlphaFoldDB" id="A0A2P6P8U0"/>
<organism evidence="1 2">
    <name type="scientific">Rosa chinensis</name>
    <name type="common">China rose</name>
    <dbReference type="NCBI Taxonomy" id="74649"/>
    <lineage>
        <taxon>Eukaryota</taxon>
        <taxon>Viridiplantae</taxon>
        <taxon>Streptophyta</taxon>
        <taxon>Embryophyta</taxon>
        <taxon>Tracheophyta</taxon>
        <taxon>Spermatophyta</taxon>
        <taxon>Magnoliopsida</taxon>
        <taxon>eudicotyledons</taxon>
        <taxon>Gunneridae</taxon>
        <taxon>Pentapetalae</taxon>
        <taxon>rosids</taxon>
        <taxon>fabids</taxon>
        <taxon>Rosales</taxon>
        <taxon>Rosaceae</taxon>
        <taxon>Rosoideae</taxon>
        <taxon>Rosoideae incertae sedis</taxon>
        <taxon>Rosa</taxon>
    </lineage>
</organism>
<dbReference type="Gramene" id="PRQ18332">
    <property type="protein sequence ID" value="PRQ18332"/>
    <property type="gene ID" value="RchiOBHm_Chr7g0204801"/>
</dbReference>
<accession>A0A2P6P8U0</accession>
<dbReference type="Proteomes" id="UP000238479">
    <property type="component" value="Chromosome 7"/>
</dbReference>
<sequence>MLRCNRVMFALCHCYVKANGVVCRALFTSWCLLEYMFYVEIPDIISRHTLDGYCNQGFRLNIPPLYSTVSLIKT</sequence>
<name>A0A2P6P8U0_ROSCH</name>
<gene>
    <name evidence="1" type="ORF">RchiOBHm_Chr7g0204801</name>
</gene>
<protein>
    <submittedName>
        <fullName evidence="1">Uncharacterized protein</fullName>
    </submittedName>
</protein>
<evidence type="ECO:0000313" key="2">
    <source>
        <dbReference type="Proteomes" id="UP000238479"/>
    </source>
</evidence>
<keyword evidence="2" id="KW-1185">Reference proteome</keyword>
<dbReference type="EMBL" id="PDCK01000045">
    <property type="protein sequence ID" value="PRQ18332.1"/>
    <property type="molecule type" value="Genomic_DNA"/>
</dbReference>